<reference evidence="4" key="1">
    <citation type="journal article" date="2019" name="Int. J. Syst. Evol. Microbiol.">
        <title>The Global Catalogue of Microorganisms (GCM) 10K type strain sequencing project: providing services to taxonomists for standard genome sequencing and annotation.</title>
        <authorList>
            <consortium name="The Broad Institute Genomics Platform"/>
            <consortium name="The Broad Institute Genome Sequencing Center for Infectious Disease"/>
            <person name="Wu L."/>
            <person name="Ma J."/>
        </authorList>
    </citation>
    <scope>NUCLEOTIDE SEQUENCE [LARGE SCALE GENOMIC DNA]</scope>
    <source>
        <strain evidence="4">JCM 18302</strain>
    </source>
</reference>
<organism evidence="3 4">
    <name type="scientific">Pseudonocardia adelaidensis</name>
    <dbReference type="NCBI Taxonomy" id="648754"/>
    <lineage>
        <taxon>Bacteria</taxon>
        <taxon>Bacillati</taxon>
        <taxon>Actinomycetota</taxon>
        <taxon>Actinomycetes</taxon>
        <taxon>Pseudonocardiales</taxon>
        <taxon>Pseudonocardiaceae</taxon>
        <taxon>Pseudonocardia</taxon>
    </lineage>
</organism>
<evidence type="ECO:0000256" key="1">
    <source>
        <dbReference type="ARBA" id="ARBA00023125"/>
    </source>
</evidence>
<evidence type="ECO:0000313" key="4">
    <source>
        <dbReference type="Proteomes" id="UP001500804"/>
    </source>
</evidence>
<dbReference type="Gene3D" id="1.10.150.130">
    <property type="match status" value="1"/>
</dbReference>
<proteinExistence type="predicted"/>
<keyword evidence="4" id="KW-1185">Reference proteome</keyword>
<accession>A0ABP9P3J5</accession>
<dbReference type="InterPro" id="IPR011010">
    <property type="entry name" value="DNA_brk_join_enz"/>
</dbReference>
<evidence type="ECO:0000313" key="3">
    <source>
        <dbReference type="EMBL" id="GAA5139918.1"/>
    </source>
</evidence>
<sequence length="423" mass="46322">MRALGWPPGLSLDIAESSGTLVVRADPAGAFRTTTRGHLVLPARVRSWCGLHVGDRVLLAADPNRQQLLLCPPATLDAMIAARHALSADTGGSADSDPLGGQMSIDETETAATRHAELAAARLLLSRMGVSPADLWAAPEDTPPMSTFAEYIERVRASVGSGPRPVYGSYWNRILDRWAERRLDEITASDVRHLVEHTKTHTVVRRNARGGRSAGEHLIAALRCLYRYAEDDKLISRANNPALKVAKPRRLPSTRHAVPDTRLAEINRIAATTGNDPALDALLLRLHTETACRRGGALALQPQDLDQTQCLILLREKGDTVRRRTRRATIGPAAALPVRRTHHPPSLRPPLETHRRDPPVGGGPADLHALAAPHHSDLGRTQLRICGRPRLRGTHRRRRLLGHRRICARHAARNRSGARGADR</sequence>
<comment type="caution">
    <text evidence="3">The sequence shown here is derived from an EMBL/GenBank/DDBJ whole genome shotgun (WGS) entry which is preliminary data.</text>
</comment>
<evidence type="ECO:0000256" key="2">
    <source>
        <dbReference type="SAM" id="MobiDB-lite"/>
    </source>
</evidence>
<dbReference type="SUPFAM" id="SSF56349">
    <property type="entry name" value="DNA breaking-rejoining enzymes"/>
    <property type="match status" value="1"/>
</dbReference>
<protein>
    <submittedName>
        <fullName evidence="3">Uncharacterized protein</fullName>
    </submittedName>
</protein>
<dbReference type="InterPro" id="IPR010998">
    <property type="entry name" value="Integrase_recombinase_N"/>
</dbReference>
<gene>
    <name evidence="3" type="ORF">GCM10023320_76750</name>
</gene>
<dbReference type="EMBL" id="BAABJO010000045">
    <property type="protein sequence ID" value="GAA5139918.1"/>
    <property type="molecule type" value="Genomic_DNA"/>
</dbReference>
<feature type="region of interest" description="Disordered" evidence="2">
    <location>
        <begin position="339"/>
        <end position="363"/>
    </location>
</feature>
<dbReference type="Proteomes" id="UP001500804">
    <property type="component" value="Unassembled WGS sequence"/>
</dbReference>
<keyword evidence="1" id="KW-0238">DNA-binding</keyword>
<name>A0ABP9P3J5_9PSEU</name>